<protein>
    <submittedName>
        <fullName evidence="1">Uncharacterized protein</fullName>
    </submittedName>
</protein>
<accession>A0A9N9QY15</accession>
<sequence length="505" mass="57675">MPITSEDEYAITAATKTTLHNETNTGIVTFNHGCRMPNRFDPLRFYPKWEYLESNDNLFTKGDEKFVCDQSNIQNDDNIDLTYYMSKRQSSNVIIWGSFHRTLLLSDGEKWLTEHLRRYCWPLEVHLYGDQNGLSFMTFLQLFQLLYPGEHVARMAVPLQWVNAETMQDKCNCELLLTPNITHSEINEMLEKMEEGRNKRECTGRGQLDREWQKTVRAAEISLRKVPHYAGNTLLGTNSQLDVDPILRAARHARQMQDISHAADLYFQLVADRPRGANEWRELSSCLMDIDKDWAQVCINKSLSLDPRHRLTLLSKASRLYDDDPAAAEIFFEAILTLYPFWSTGWVVANVYYVKRKMFHMADQLAEICLSRGVAESGETAAFYHLVALCCRLRGDVDDALCHLQIAIDKFGDHTIGNEGGDSDGAEEQTGARTCAAACAVQALKWDRQAGRAWVLLSKLLAPSARREHCQKMARSDYNIILVSILFHDEDKDEQMVANAYPAGK</sequence>
<keyword evidence="2" id="KW-1185">Reference proteome</keyword>
<dbReference type="OrthoDB" id="10262375at2759"/>
<dbReference type="Gene3D" id="1.25.40.10">
    <property type="entry name" value="Tetratricopeptide repeat domain"/>
    <property type="match status" value="1"/>
</dbReference>
<dbReference type="SUPFAM" id="SSF48452">
    <property type="entry name" value="TPR-like"/>
    <property type="match status" value="1"/>
</dbReference>
<gene>
    <name evidence="1" type="ORF">DIATSA_LOCUS3621</name>
</gene>
<reference evidence="1" key="2">
    <citation type="submission" date="2022-10" db="EMBL/GenBank/DDBJ databases">
        <authorList>
            <consortium name="ENA_rothamsted_submissions"/>
            <consortium name="culmorum"/>
            <person name="King R."/>
        </authorList>
    </citation>
    <scope>NUCLEOTIDE SEQUENCE</scope>
</reference>
<organism evidence="1 2">
    <name type="scientific">Diatraea saccharalis</name>
    <name type="common">sugarcane borer</name>
    <dbReference type="NCBI Taxonomy" id="40085"/>
    <lineage>
        <taxon>Eukaryota</taxon>
        <taxon>Metazoa</taxon>
        <taxon>Ecdysozoa</taxon>
        <taxon>Arthropoda</taxon>
        <taxon>Hexapoda</taxon>
        <taxon>Insecta</taxon>
        <taxon>Pterygota</taxon>
        <taxon>Neoptera</taxon>
        <taxon>Endopterygota</taxon>
        <taxon>Lepidoptera</taxon>
        <taxon>Glossata</taxon>
        <taxon>Ditrysia</taxon>
        <taxon>Pyraloidea</taxon>
        <taxon>Crambidae</taxon>
        <taxon>Crambinae</taxon>
        <taxon>Diatraea</taxon>
    </lineage>
</organism>
<evidence type="ECO:0000313" key="1">
    <source>
        <dbReference type="EMBL" id="CAG9785603.1"/>
    </source>
</evidence>
<dbReference type="AlphaFoldDB" id="A0A9N9QY15"/>
<dbReference type="InterPro" id="IPR011990">
    <property type="entry name" value="TPR-like_helical_dom_sf"/>
</dbReference>
<dbReference type="Proteomes" id="UP001153714">
    <property type="component" value="Chromosome 14"/>
</dbReference>
<reference evidence="1" key="1">
    <citation type="submission" date="2021-12" db="EMBL/GenBank/DDBJ databases">
        <authorList>
            <person name="King R."/>
        </authorList>
    </citation>
    <scope>NUCLEOTIDE SEQUENCE</scope>
</reference>
<evidence type="ECO:0000313" key="2">
    <source>
        <dbReference type="Proteomes" id="UP001153714"/>
    </source>
</evidence>
<name>A0A9N9QY15_9NEOP</name>
<proteinExistence type="predicted"/>
<dbReference type="EMBL" id="OU893345">
    <property type="protein sequence ID" value="CAG9785603.1"/>
    <property type="molecule type" value="Genomic_DNA"/>
</dbReference>